<evidence type="ECO:0000256" key="4">
    <source>
        <dbReference type="ARBA" id="ARBA00022840"/>
    </source>
</evidence>
<dbReference type="InterPro" id="IPR017871">
    <property type="entry name" value="ABC_transporter-like_CS"/>
</dbReference>
<dbReference type="SMART" id="SM00382">
    <property type="entry name" value="AAA"/>
    <property type="match status" value="1"/>
</dbReference>
<keyword evidence="3" id="KW-0547">Nucleotide-binding</keyword>
<evidence type="ECO:0000256" key="2">
    <source>
        <dbReference type="ARBA" id="ARBA00022448"/>
    </source>
</evidence>
<dbReference type="Proteomes" id="UP000245124">
    <property type="component" value="Unassembled WGS sequence"/>
</dbReference>
<dbReference type="GO" id="GO:0005524">
    <property type="term" value="F:ATP binding"/>
    <property type="evidence" value="ECO:0007669"/>
    <property type="project" value="UniProtKB-KW"/>
</dbReference>
<reference evidence="6 7" key="1">
    <citation type="submission" date="2017-06" db="EMBL/GenBank/DDBJ databases">
        <title>Genome sequencing of cyanobaciteial culture collection at National Institute for Environmental Studies (NIES).</title>
        <authorList>
            <person name="Hirose Y."/>
            <person name="Shimura Y."/>
            <person name="Fujisawa T."/>
            <person name="Nakamura Y."/>
            <person name="Kawachi M."/>
        </authorList>
    </citation>
    <scope>NUCLEOTIDE SEQUENCE [LARGE SCALE GENOMIC DNA]</scope>
    <source>
        <strain evidence="6 7">NIES-4072</strain>
    </source>
</reference>
<gene>
    <name evidence="6" type="ORF">NIES4072_46850</name>
</gene>
<feature type="domain" description="ABC transporter" evidence="5">
    <location>
        <begin position="21"/>
        <end position="255"/>
    </location>
</feature>
<dbReference type="InterPro" id="IPR027417">
    <property type="entry name" value="P-loop_NTPase"/>
</dbReference>
<organism evidence="6 7">
    <name type="scientific">Nostoc commune NIES-4072</name>
    <dbReference type="NCBI Taxonomy" id="2005467"/>
    <lineage>
        <taxon>Bacteria</taxon>
        <taxon>Bacillati</taxon>
        <taxon>Cyanobacteriota</taxon>
        <taxon>Cyanophyceae</taxon>
        <taxon>Nostocales</taxon>
        <taxon>Nostocaceae</taxon>
        <taxon>Nostoc</taxon>
    </lineage>
</organism>
<dbReference type="AlphaFoldDB" id="A0A2R5FXQ2"/>
<dbReference type="Pfam" id="PF00005">
    <property type="entry name" value="ABC_tran"/>
    <property type="match status" value="1"/>
</dbReference>
<dbReference type="InterPro" id="IPR003593">
    <property type="entry name" value="AAA+_ATPase"/>
</dbReference>
<dbReference type="InterPro" id="IPR003439">
    <property type="entry name" value="ABC_transporter-like_ATP-bd"/>
</dbReference>
<accession>A0A2R5FXQ2</accession>
<evidence type="ECO:0000259" key="5">
    <source>
        <dbReference type="PROSITE" id="PS50893"/>
    </source>
</evidence>
<dbReference type="PANTHER" id="PTHR42734:SF5">
    <property type="entry name" value="IRON TRANSPORT SYSTEM ATP-BINDING PROTEIN HI_0361-RELATED"/>
    <property type="match status" value="1"/>
</dbReference>
<dbReference type="Gene3D" id="3.40.50.300">
    <property type="entry name" value="P-loop containing nucleotide triphosphate hydrolases"/>
    <property type="match status" value="1"/>
</dbReference>
<dbReference type="PROSITE" id="PS00211">
    <property type="entry name" value="ABC_TRANSPORTER_1"/>
    <property type="match status" value="1"/>
</dbReference>
<dbReference type="GO" id="GO:0016887">
    <property type="term" value="F:ATP hydrolysis activity"/>
    <property type="evidence" value="ECO:0007669"/>
    <property type="project" value="InterPro"/>
</dbReference>
<dbReference type="CDD" id="cd03235">
    <property type="entry name" value="ABC_Metallic_Cations"/>
    <property type="match status" value="1"/>
</dbReference>
<comment type="similarity">
    <text evidence="1">Belongs to the ABC transporter superfamily.</text>
</comment>
<evidence type="ECO:0000313" key="7">
    <source>
        <dbReference type="Proteomes" id="UP000245124"/>
    </source>
</evidence>
<evidence type="ECO:0000256" key="1">
    <source>
        <dbReference type="ARBA" id="ARBA00005417"/>
    </source>
</evidence>
<dbReference type="PROSITE" id="PS50893">
    <property type="entry name" value="ABC_TRANSPORTER_2"/>
    <property type="match status" value="1"/>
</dbReference>
<keyword evidence="2" id="KW-0813">Transport</keyword>
<dbReference type="EMBL" id="BDUD01000001">
    <property type="protein sequence ID" value="GBG21003.1"/>
    <property type="molecule type" value="Genomic_DNA"/>
</dbReference>
<keyword evidence="7" id="KW-1185">Reference proteome</keyword>
<dbReference type="PANTHER" id="PTHR42734">
    <property type="entry name" value="METAL TRANSPORT SYSTEM ATP-BINDING PROTEIN TM_0124-RELATED"/>
    <property type="match status" value="1"/>
</dbReference>
<evidence type="ECO:0000313" key="6">
    <source>
        <dbReference type="EMBL" id="GBG21003.1"/>
    </source>
</evidence>
<name>A0A2R5FXQ2_NOSCO</name>
<proteinExistence type="inferred from homology"/>
<evidence type="ECO:0000256" key="3">
    <source>
        <dbReference type="ARBA" id="ARBA00022741"/>
    </source>
</evidence>
<comment type="caution">
    <text evidence="6">The sequence shown here is derived from an EMBL/GenBank/DDBJ whole genome shotgun (WGS) entry which is preliminary data.</text>
</comment>
<protein>
    <submittedName>
        <fullName evidence="6">ABC transporter family protein</fullName>
    </submittedName>
</protein>
<dbReference type="SUPFAM" id="SSF52540">
    <property type="entry name" value="P-loop containing nucleoside triphosphate hydrolases"/>
    <property type="match status" value="1"/>
</dbReference>
<keyword evidence="4" id="KW-0067">ATP-binding</keyword>
<dbReference type="FunFam" id="3.40.50.300:FF:000134">
    <property type="entry name" value="Iron-enterobactin ABC transporter ATP-binding protein"/>
    <property type="match status" value="1"/>
</dbReference>
<sequence length="294" mass="32574">MLLGQQQPSSIKKIKCMEPILEVRNLTCGYQTQPVFTDLNLTLYPGQLTGLVGPSGSGKSTLIRAILGLVRPWTGEIWFRGRRLKPGVAPSLVGYVPQVETVDWTFPVTALEVVMMGRYQKQKILPWSSRRDRQVARELLERVGVAHVAHQPIGNLSGGQQQRVFIARALVGEPEIVLLDEPTSSSDLHVQHELLHLLADLNQQGLTIILSTHDLNSVATHLPWVVCFNHGLICQGQPIDVFTPANLEQTFGGEMVVFYQQDRILIASGGTSLRHQMQDNLPQILRPSNSSKSA</sequence>
<dbReference type="InterPro" id="IPR050153">
    <property type="entry name" value="Metal_Ion_Import_ABC"/>
</dbReference>